<dbReference type="VEuPathDB" id="FungiDB:TREMEDRAFT_63623"/>
<evidence type="ECO:0000256" key="1">
    <source>
        <dbReference type="SAM" id="MobiDB-lite"/>
    </source>
</evidence>
<comment type="caution">
    <text evidence="2">The sequence shown here is derived from an EMBL/GenBank/DDBJ whole genome shotgun (WGS) entry which is preliminary data.</text>
</comment>
<accession>A0A4V1M3I3</accession>
<evidence type="ECO:0000313" key="2">
    <source>
        <dbReference type="EMBL" id="RXK36967.1"/>
    </source>
</evidence>
<dbReference type="Proteomes" id="UP000289152">
    <property type="component" value="Unassembled WGS sequence"/>
</dbReference>
<name>A0A4V1M3I3_TREME</name>
<reference evidence="2 3" key="1">
    <citation type="submission" date="2016-06" db="EMBL/GenBank/DDBJ databases">
        <title>Evolution of pathogenesis and genome organization in the Tremellales.</title>
        <authorList>
            <person name="Cuomo C."/>
            <person name="Litvintseva A."/>
            <person name="Heitman J."/>
            <person name="Chen Y."/>
            <person name="Sun S."/>
            <person name="Springer D."/>
            <person name="Dromer F."/>
            <person name="Young S."/>
            <person name="Zeng Q."/>
            <person name="Chapman S."/>
            <person name="Gujja S."/>
            <person name="Saif S."/>
            <person name="Birren B."/>
        </authorList>
    </citation>
    <scope>NUCLEOTIDE SEQUENCE [LARGE SCALE GENOMIC DNA]</scope>
    <source>
        <strain evidence="2 3">ATCC 28783</strain>
    </source>
</reference>
<dbReference type="AlphaFoldDB" id="A0A4V1M3I3"/>
<feature type="compositionally biased region" description="Low complexity" evidence="1">
    <location>
        <begin position="110"/>
        <end position="124"/>
    </location>
</feature>
<sequence length="300" mass="32536">MVWQEGIHQIPGSHGIRDHSLALPMSVYVGDSHMAEGSISSLSRITMGSLNTSPPHGGFQTVPTTESQLILTGVDAQSIDQLALTSTFAEVPRPARGTLAPSVSESTVGVDRVPSRVLSDSSSSKGPVLSGKKRSTVPKSITPDTYLSDPRFLWPKHVQDTFQKLCSDSDFTCRIVLDNDGRYMMVSTSDPTQAQELGVDRRLDFIQPVNNVDELLLISVATLLTMVRSSMRAYAHLNTLGNTKALSAYYNTPGMPAKLQTIAMAILCQSAFDAVDFIRPRQQFRSAPKVPTQASRNTAA</sequence>
<gene>
    <name evidence="2" type="ORF">M231_05801</name>
</gene>
<dbReference type="InParanoid" id="A0A4V1M3I3"/>
<dbReference type="EMBL" id="SDIL01000082">
    <property type="protein sequence ID" value="RXK36967.1"/>
    <property type="molecule type" value="Genomic_DNA"/>
</dbReference>
<evidence type="ECO:0000313" key="3">
    <source>
        <dbReference type="Proteomes" id="UP000289152"/>
    </source>
</evidence>
<protein>
    <submittedName>
        <fullName evidence="2">Uncharacterized protein</fullName>
    </submittedName>
</protein>
<organism evidence="2 3">
    <name type="scientific">Tremella mesenterica</name>
    <name type="common">Jelly fungus</name>
    <dbReference type="NCBI Taxonomy" id="5217"/>
    <lineage>
        <taxon>Eukaryota</taxon>
        <taxon>Fungi</taxon>
        <taxon>Dikarya</taxon>
        <taxon>Basidiomycota</taxon>
        <taxon>Agaricomycotina</taxon>
        <taxon>Tremellomycetes</taxon>
        <taxon>Tremellales</taxon>
        <taxon>Tremellaceae</taxon>
        <taxon>Tremella</taxon>
    </lineage>
</organism>
<proteinExistence type="predicted"/>
<feature type="region of interest" description="Disordered" evidence="1">
    <location>
        <begin position="96"/>
        <end position="142"/>
    </location>
</feature>
<keyword evidence="3" id="KW-1185">Reference proteome</keyword>